<evidence type="ECO:0000313" key="2">
    <source>
        <dbReference type="EMBL" id="TID15873.1"/>
    </source>
</evidence>
<evidence type="ECO:0000313" key="3">
    <source>
        <dbReference type="Proteomes" id="UP000298493"/>
    </source>
</evidence>
<protein>
    <recommendedName>
        <fullName evidence="4">F-box domain-containing protein</fullName>
    </recommendedName>
</protein>
<proteinExistence type="predicted"/>
<dbReference type="EMBL" id="SNSC02000019">
    <property type="protein sequence ID" value="TID15873.1"/>
    <property type="molecule type" value="Genomic_DNA"/>
</dbReference>
<dbReference type="Proteomes" id="UP000298493">
    <property type="component" value="Unassembled WGS sequence"/>
</dbReference>
<evidence type="ECO:0000256" key="1">
    <source>
        <dbReference type="SAM" id="MobiDB-lite"/>
    </source>
</evidence>
<organism evidence="2 3">
    <name type="scientific">Venturia nashicola</name>
    <dbReference type="NCBI Taxonomy" id="86259"/>
    <lineage>
        <taxon>Eukaryota</taxon>
        <taxon>Fungi</taxon>
        <taxon>Dikarya</taxon>
        <taxon>Ascomycota</taxon>
        <taxon>Pezizomycotina</taxon>
        <taxon>Dothideomycetes</taxon>
        <taxon>Pleosporomycetidae</taxon>
        <taxon>Venturiales</taxon>
        <taxon>Venturiaceae</taxon>
        <taxon>Venturia</taxon>
    </lineage>
</organism>
<accession>A0A4Z1NM15</accession>
<dbReference type="SUPFAM" id="SSF52047">
    <property type="entry name" value="RNI-like"/>
    <property type="match status" value="1"/>
</dbReference>
<feature type="compositionally biased region" description="Acidic residues" evidence="1">
    <location>
        <begin position="283"/>
        <end position="292"/>
    </location>
</feature>
<comment type="caution">
    <text evidence="2">The sequence shown here is derived from an EMBL/GenBank/DDBJ whole genome shotgun (WGS) entry which is preliminary data.</text>
</comment>
<name>A0A4Z1NM15_9PEZI</name>
<reference evidence="2 3" key="1">
    <citation type="submission" date="2019-04" db="EMBL/GenBank/DDBJ databases">
        <title>High contiguity whole genome sequence and gene annotation resource for two Venturia nashicola isolates.</title>
        <authorList>
            <person name="Prokchorchik M."/>
            <person name="Won K."/>
            <person name="Lee Y."/>
            <person name="Choi E.D."/>
            <person name="Segonzac C."/>
            <person name="Sohn K.H."/>
        </authorList>
    </citation>
    <scope>NUCLEOTIDE SEQUENCE [LARGE SCALE GENOMIC DNA]</scope>
    <source>
        <strain evidence="2 3">PRI2</strain>
    </source>
</reference>
<keyword evidence="3" id="KW-1185">Reference proteome</keyword>
<feature type="region of interest" description="Disordered" evidence="1">
    <location>
        <begin position="254"/>
        <end position="295"/>
    </location>
</feature>
<sequence length="525" mass="59985">MPLLLDLPNEILDELMECILAISPPSQLQAFLFSRQFNPSAVRAIYLNLQFTVNSDLQMKSFWGLRDRTMTIKTENNLLFFDLLADTALQSPHLFAHTHTVQLKIFETYSTTLSNSTWTRGLNFSGLHESDPTCAAIWAKSVCLILTAVSAVEHLVCDWFMDMEGVPPKIRQLSRLRILEIRGIKYLGEDPKIATLPEDFILPAGLEKFRISLLGFDPQLIFKMASTPNTTTAPLKLEAVDCCCCRLPYESESEFDDDSAIPTQPEPESEFDDDSAIPTQYEPESEFDDDSEVPTVTTSRARFTEARFIYNEFALDEYMDAWLEESYDALETLEILDGCHYDTELAAEFYSRWSHLTELRRLSLSYWNVPEPSMASECRLEKLTHLQINVPQEVLDVFSSLFEELLWRIKEGGLFPKLASIKLSTLRTDFSPKDDGTKWSSLRLYIQHEWSGKGPSEFCGWKKGPYLLEEAPHNASGIYKFASGIEFDITDILAMAKKLEPKTKRTPLCRRLTEEESLKMAMTLK</sequence>
<evidence type="ECO:0008006" key="4">
    <source>
        <dbReference type="Google" id="ProtNLM"/>
    </source>
</evidence>
<gene>
    <name evidence="2" type="ORF">E6O75_ATG08931</name>
</gene>
<dbReference type="AlphaFoldDB" id="A0A4Z1NM15"/>